<name>A0ABP0X3I0_9BRYO</name>
<accession>A0ABP0X3I0</accession>
<sequence length="116" mass="11878">MKRSITGSMFEISHFIQKNETRHTLAPKKCRASDMNGGTGVQGESRESGVRSRESGAGVGSGESGVRSRESGAGVGSWELGVGSRESTSAVGSRESAVGSRESAVGSRESGAEIGS</sequence>
<dbReference type="EMBL" id="OZ020100">
    <property type="protein sequence ID" value="CAK9273016.1"/>
    <property type="molecule type" value="Genomic_DNA"/>
</dbReference>
<dbReference type="Proteomes" id="UP001497444">
    <property type="component" value="Chromosome 5"/>
</dbReference>
<reference evidence="2" key="1">
    <citation type="submission" date="2024-02" db="EMBL/GenBank/DDBJ databases">
        <authorList>
            <consortium name="ELIXIR-Norway"/>
            <consortium name="Elixir Norway"/>
        </authorList>
    </citation>
    <scope>NUCLEOTIDE SEQUENCE</scope>
</reference>
<evidence type="ECO:0000313" key="2">
    <source>
        <dbReference type="EMBL" id="CAK9273016.1"/>
    </source>
</evidence>
<evidence type="ECO:0000313" key="3">
    <source>
        <dbReference type="Proteomes" id="UP001497444"/>
    </source>
</evidence>
<feature type="region of interest" description="Disordered" evidence="1">
    <location>
        <begin position="19"/>
        <end position="116"/>
    </location>
</feature>
<evidence type="ECO:0000256" key="1">
    <source>
        <dbReference type="SAM" id="MobiDB-lite"/>
    </source>
</evidence>
<gene>
    <name evidence="2" type="ORF">CSSPJE1EN1_LOCUS18494</name>
</gene>
<organism evidence="2 3">
    <name type="scientific">Sphagnum jensenii</name>
    <dbReference type="NCBI Taxonomy" id="128206"/>
    <lineage>
        <taxon>Eukaryota</taxon>
        <taxon>Viridiplantae</taxon>
        <taxon>Streptophyta</taxon>
        <taxon>Embryophyta</taxon>
        <taxon>Bryophyta</taxon>
        <taxon>Sphagnophytina</taxon>
        <taxon>Sphagnopsida</taxon>
        <taxon>Sphagnales</taxon>
        <taxon>Sphagnaceae</taxon>
        <taxon>Sphagnum</taxon>
    </lineage>
</organism>
<keyword evidence="3" id="KW-1185">Reference proteome</keyword>
<protein>
    <submittedName>
        <fullName evidence="2">Uncharacterized protein</fullName>
    </submittedName>
</protein>
<feature type="compositionally biased region" description="Basic and acidic residues" evidence="1">
    <location>
        <begin position="44"/>
        <end position="54"/>
    </location>
</feature>
<proteinExistence type="predicted"/>